<evidence type="ECO:0000256" key="1">
    <source>
        <dbReference type="SAM" id="Phobius"/>
    </source>
</evidence>
<keyword evidence="1" id="KW-1133">Transmembrane helix</keyword>
<accession>A0AAJ6N978</accession>
<proteinExistence type="predicted"/>
<dbReference type="Pfam" id="PF04400">
    <property type="entry name" value="NqrM"/>
    <property type="match status" value="1"/>
</dbReference>
<keyword evidence="1" id="KW-0472">Membrane</keyword>
<feature type="transmembrane region" description="Helical" evidence="1">
    <location>
        <begin position="6"/>
        <end position="24"/>
    </location>
</feature>
<reference evidence="2" key="1">
    <citation type="journal article" date="2023" name="Front. Microbiol.">
        <title>Phylogeography and host specificity of Pasteurellaceae pathogenic to sea-farmed fish in the north-east Atlantic.</title>
        <authorList>
            <person name="Gulla S."/>
            <person name="Colquhoun D.J."/>
            <person name="Olsen A.B."/>
            <person name="Spilsberg B."/>
            <person name="Lagesen K."/>
            <person name="Aakesson C.P."/>
            <person name="Strom S."/>
            <person name="Manji F."/>
            <person name="Birkbeck T.H."/>
            <person name="Nilsen H.K."/>
        </authorList>
    </citation>
    <scope>NUCLEOTIDE SEQUENCE</scope>
    <source>
        <strain evidence="2">TW16_20</strain>
    </source>
</reference>
<dbReference type="EMBL" id="JASAYQ010000004">
    <property type="protein sequence ID" value="MDP8172476.1"/>
    <property type="molecule type" value="Genomic_DNA"/>
</dbReference>
<name>A0AAJ6N978_9PAST</name>
<organism evidence="2 3">
    <name type="scientific">Phocoenobacter skyensis</name>
    <dbReference type="NCBI Taxonomy" id="97481"/>
    <lineage>
        <taxon>Bacteria</taxon>
        <taxon>Pseudomonadati</taxon>
        <taxon>Pseudomonadota</taxon>
        <taxon>Gammaproteobacteria</taxon>
        <taxon>Pasteurellales</taxon>
        <taxon>Pasteurellaceae</taxon>
        <taxon>Phocoenobacter</taxon>
    </lineage>
</organism>
<sequence length="81" mass="9020">METILLTFGFFLAIIFAMSIGYIIKGKTIKGSCGGISALGMDKMCDCEEPCDNLKDKVEKGQADPKELERFNQDPSFYEVK</sequence>
<dbReference type="PANTHER" id="PTHR40691:SF1">
    <property type="entry name" value="EXPORTED PROTEIN"/>
    <property type="match status" value="1"/>
</dbReference>
<dbReference type="InterPro" id="IPR007495">
    <property type="entry name" value="NqrM"/>
</dbReference>
<evidence type="ECO:0000313" key="2">
    <source>
        <dbReference type="EMBL" id="MDP8172476.1"/>
    </source>
</evidence>
<comment type="caution">
    <text evidence="2">The sequence shown here is derived from an EMBL/GenBank/DDBJ whole genome shotgun (WGS) entry which is preliminary data.</text>
</comment>
<evidence type="ECO:0000313" key="3">
    <source>
        <dbReference type="Proteomes" id="UP001236239"/>
    </source>
</evidence>
<dbReference type="PANTHER" id="PTHR40691">
    <property type="entry name" value="(NA+)-NQR MATURATION NQRM"/>
    <property type="match status" value="1"/>
</dbReference>
<dbReference type="RefSeq" id="WP_306374677.1">
    <property type="nucleotide sequence ID" value="NZ_JASAYK010000007.1"/>
</dbReference>
<keyword evidence="1" id="KW-0812">Transmembrane</keyword>
<dbReference type="Proteomes" id="UP001236239">
    <property type="component" value="Unassembled WGS sequence"/>
</dbReference>
<gene>
    <name evidence="2" type="primary">nqrM</name>
    <name evidence="2" type="ORF">QJU93_03780</name>
</gene>
<dbReference type="AlphaFoldDB" id="A0AAJ6N978"/>
<protein>
    <submittedName>
        <fullName evidence="2">(Na+)-NQR maturation NqrM</fullName>
    </submittedName>
</protein>